<evidence type="ECO:0000256" key="1">
    <source>
        <dbReference type="SAM" id="SignalP"/>
    </source>
</evidence>
<name>A0A498C868_9MICO</name>
<keyword evidence="3" id="KW-0121">Carboxypeptidase</keyword>
<proteinExistence type="predicted"/>
<keyword evidence="3" id="KW-0378">Hydrolase</keyword>
<evidence type="ECO:0000313" key="3">
    <source>
        <dbReference type="EMBL" id="RLK52085.1"/>
    </source>
</evidence>
<sequence length="416" mass="42259">MPNRRPMRALAALASATLALGLAACAPTSTSGVELPSVVDAALPDELTGQLRAAVETAVAATGASGAIVDVQAPWSGGWREAIGSVSPGGAAATVDTPFKAGDVTQSMTCDVLYGMVHEGKVALDDAVVEWLPGYPTDPEITLAQLCDGTSGLQAYAPMLGARFSAVPERDWNPRELAAYGFSRGLAAAPGTTYTGSDTEYVLLGLVLERASGLSAADLYERYVFEPTAMESSSLPDADASTDGRLAGLLTPVVDGAAQCDAPADMTTLSSSTGYTSSGVVSTVGDLSRYIRAVAAGARPYDAAGRFETPISLGDPSWFTAKGGDFQAGSLVGQYGSTPGYLTAAFADRETGLSVVVVLNNSLAADTVVRSLAWQLAALASKAPAASGQTAPEAGLPWDAEGQGQQVVAGAVCPIP</sequence>
<reference evidence="3 4" key="1">
    <citation type="journal article" date="2015" name="Stand. Genomic Sci.">
        <title>Genomic Encyclopedia of Bacterial and Archaeal Type Strains, Phase III: the genomes of soil and plant-associated and newly described type strains.</title>
        <authorList>
            <person name="Whitman W.B."/>
            <person name="Woyke T."/>
            <person name="Klenk H.P."/>
            <person name="Zhou Y."/>
            <person name="Lilburn T.G."/>
            <person name="Beck B.J."/>
            <person name="De Vos P."/>
            <person name="Vandamme P."/>
            <person name="Eisen J.A."/>
            <person name="Garrity G."/>
            <person name="Hugenholtz P."/>
            <person name="Kyrpides N.C."/>
        </authorList>
    </citation>
    <scope>NUCLEOTIDE SEQUENCE [LARGE SCALE GENOMIC DNA]</scope>
    <source>
        <strain evidence="3 4">S2T63</strain>
    </source>
</reference>
<dbReference type="InterPro" id="IPR050491">
    <property type="entry name" value="AmpC-like"/>
</dbReference>
<comment type="caution">
    <text evidence="3">The sequence shown here is derived from an EMBL/GenBank/DDBJ whole genome shotgun (WGS) entry which is preliminary data.</text>
</comment>
<dbReference type="RefSeq" id="WP_121056522.1">
    <property type="nucleotide sequence ID" value="NZ_RCDB01000001.1"/>
</dbReference>
<dbReference type="PANTHER" id="PTHR46825">
    <property type="entry name" value="D-ALANYL-D-ALANINE-CARBOXYPEPTIDASE/ENDOPEPTIDASE AMPH"/>
    <property type="match status" value="1"/>
</dbReference>
<keyword evidence="4" id="KW-1185">Reference proteome</keyword>
<dbReference type="AlphaFoldDB" id="A0A498C868"/>
<dbReference type="PANTHER" id="PTHR46825:SF7">
    <property type="entry name" value="D-ALANYL-D-ALANINE CARBOXYPEPTIDASE"/>
    <property type="match status" value="1"/>
</dbReference>
<gene>
    <name evidence="3" type="ORF">C7474_0011</name>
</gene>
<evidence type="ECO:0000313" key="4">
    <source>
        <dbReference type="Proteomes" id="UP000273158"/>
    </source>
</evidence>
<dbReference type="OrthoDB" id="3174977at2"/>
<dbReference type="InterPro" id="IPR012338">
    <property type="entry name" value="Beta-lactam/transpept-like"/>
</dbReference>
<feature type="signal peptide" evidence="1">
    <location>
        <begin position="1"/>
        <end position="26"/>
    </location>
</feature>
<accession>A0A498C868</accession>
<keyword evidence="1" id="KW-0732">Signal</keyword>
<feature type="domain" description="Beta-lactamase-related" evidence="2">
    <location>
        <begin position="53"/>
        <end position="363"/>
    </location>
</feature>
<protein>
    <submittedName>
        <fullName evidence="3">D-alanyl-D-alanine carboxypeptidase</fullName>
    </submittedName>
</protein>
<evidence type="ECO:0000259" key="2">
    <source>
        <dbReference type="Pfam" id="PF00144"/>
    </source>
</evidence>
<organism evidence="3 4">
    <name type="scientific">Microbacterium telephonicum</name>
    <dbReference type="NCBI Taxonomy" id="1714841"/>
    <lineage>
        <taxon>Bacteria</taxon>
        <taxon>Bacillati</taxon>
        <taxon>Actinomycetota</taxon>
        <taxon>Actinomycetes</taxon>
        <taxon>Micrococcales</taxon>
        <taxon>Microbacteriaceae</taxon>
        <taxon>Microbacterium</taxon>
    </lineage>
</organism>
<dbReference type="SUPFAM" id="SSF56601">
    <property type="entry name" value="beta-lactamase/transpeptidase-like"/>
    <property type="match status" value="1"/>
</dbReference>
<dbReference type="InterPro" id="IPR001466">
    <property type="entry name" value="Beta-lactam-related"/>
</dbReference>
<dbReference type="Pfam" id="PF00144">
    <property type="entry name" value="Beta-lactamase"/>
    <property type="match status" value="1"/>
</dbReference>
<dbReference type="Gene3D" id="3.40.710.10">
    <property type="entry name" value="DD-peptidase/beta-lactamase superfamily"/>
    <property type="match status" value="1"/>
</dbReference>
<keyword evidence="3" id="KW-0645">Protease</keyword>
<dbReference type="EMBL" id="RCDB01000001">
    <property type="protein sequence ID" value="RLK52085.1"/>
    <property type="molecule type" value="Genomic_DNA"/>
</dbReference>
<dbReference type="GO" id="GO:0004180">
    <property type="term" value="F:carboxypeptidase activity"/>
    <property type="evidence" value="ECO:0007669"/>
    <property type="project" value="UniProtKB-KW"/>
</dbReference>
<feature type="chain" id="PRO_5019798281" evidence="1">
    <location>
        <begin position="27"/>
        <end position="416"/>
    </location>
</feature>
<dbReference type="PROSITE" id="PS51257">
    <property type="entry name" value="PROKAR_LIPOPROTEIN"/>
    <property type="match status" value="1"/>
</dbReference>
<dbReference type="Proteomes" id="UP000273158">
    <property type="component" value="Unassembled WGS sequence"/>
</dbReference>